<organism evidence="1 2">
    <name type="scientific">Diphasiastrum complanatum</name>
    <name type="common">Issler's clubmoss</name>
    <name type="synonym">Lycopodium complanatum</name>
    <dbReference type="NCBI Taxonomy" id="34168"/>
    <lineage>
        <taxon>Eukaryota</taxon>
        <taxon>Viridiplantae</taxon>
        <taxon>Streptophyta</taxon>
        <taxon>Embryophyta</taxon>
        <taxon>Tracheophyta</taxon>
        <taxon>Lycopodiopsida</taxon>
        <taxon>Lycopodiales</taxon>
        <taxon>Lycopodiaceae</taxon>
        <taxon>Lycopodioideae</taxon>
        <taxon>Diphasiastrum</taxon>
    </lineage>
</organism>
<evidence type="ECO:0000313" key="2">
    <source>
        <dbReference type="Proteomes" id="UP001162992"/>
    </source>
</evidence>
<dbReference type="EMBL" id="CM055094">
    <property type="protein sequence ID" value="KAJ7561322.1"/>
    <property type="molecule type" value="Genomic_DNA"/>
</dbReference>
<proteinExistence type="predicted"/>
<sequence length="599" mass="66235">MAMHNTPALRQSRVSTGWGGLAFPWRSKKQPQVCRPVSGWTDDVAGEGRCSDLETRESLGDGQRGYAAIDSSYQLETSSENKMETPHIVTLKEEGKPEYDRKIAEDNEVPRLSESSIDSGRKERKPEYDRKIVKGNEVPRLSESLIDTKERKLEFDRNIANDARLKSSIRHASSENSIWENDKWNDKRDRAYKGLNVTGSSTSSSSSSIYESGNSSTDSALVEDFLNVFNDKLQFGQKLDASSDKVMGEINPQGREESAGLLNELVEKMRSTQLETQGDAVLQLRSLTRSSSENREILCHPDLLAALVPLLESATSSVQINSVVAILNLSLEKGNKLKITRAGIVLPLINVLKKGHPESQEHAAAVIFSLAMNDDNKMALGVLGAITPLMNIMKSSRSSLRGRNDAAMALSYLAMAPMNRSKMVKAGLVPVLLGVAKEENGELSIQAMRTLSCLASSQEGRSTLLELKGISVLLSMIEQSKKRDLSEQEKLKEHAMATLLSLSLKNMRFKPLALEARALDILAPEKERGTPRAQEKCLALLKILTEPRARSDHSSGPLFGSTQFPRSYVPRETTVNRAYVPRNSERTDPQTEKAQTSYF</sequence>
<keyword evidence="2" id="KW-1185">Reference proteome</keyword>
<comment type="caution">
    <text evidence="1">The sequence shown here is derived from an EMBL/GenBank/DDBJ whole genome shotgun (WGS) entry which is preliminary data.</text>
</comment>
<protein>
    <submittedName>
        <fullName evidence="1">Uncharacterized protein</fullName>
    </submittedName>
</protein>
<reference evidence="2" key="1">
    <citation type="journal article" date="2024" name="Proc. Natl. Acad. Sci. U.S.A.">
        <title>Extraordinary preservation of gene collinearity over three hundred million years revealed in homosporous lycophytes.</title>
        <authorList>
            <person name="Li C."/>
            <person name="Wickell D."/>
            <person name="Kuo L.Y."/>
            <person name="Chen X."/>
            <person name="Nie B."/>
            <person name="Liao X."/>
            <person name="Peng D."/>
            <person name="Ji J."/>
            <person name="Jenkins J."/>
            <person name="Williams M."/>
            <person name="Shu S."/>
            <person name="Plott C."/>
            <person name="Barry K."/>
            <person name="Rajasekar S."/>
            <person name="Grimwood J."/>
            <person name="Han X."/>
            <person name="Sun S."/>
            <person name="Hou Z."/>
            <person name="He W."/>
            <person name="Dai G."/>
            <person name="Sun C."/>
            <person name="Schmutz J."/>
            <person name="Leebens-Mack J.H."/>
            <person name="Li F.W."/>
            <person name="Wang L."/>
        </authorList>
    </citation>
    <scope>NUCLEOTIDE SEQUENCE [LARGE SCALE GENOMIC DNA]</scope>
    <source>
        <strain evidence="2">cv. PW_Plant_1</strain>
    </source>
</reference>
<dbReference type="Proteomes" id="UP001162992">
    <property type="component" value="Chromosome 3"/>
</dbReference>
<name>A0ACC2E4L0_DIPCM</name>
<accession>A0ACC2E4L0</accession>
<gene>
    <name evidence="1" type="ORF">O6H91_03G023800</name>
</gene>
<evidence type="ECO:0000313" key="1">
    <source>
        <dbReference type="EMBL" id="KAJ7561322.1"/>
    </source>
</evidence>